<reference evidence="7 8" key="1">
    <citation type="journal article" date="2021" name="bioRxiv">
        <title>Chromosome-scale and haplotype-resolved genome assembly of a tetraploid potato cultivar.</title>
        <authorList>
            <person name="Sun H."/>
            <person name="Jiao W.-B."/>
            <person name="Krause K."/>
            <person name="Campoy J.A."/>
            <person name="Goel M."/>
            <person name="Folz-Donahue K."/>
            <person name="Kukat C."/>
            <person name="Huettel B."/>
            <person name="Schneeberger K."/>
        </authorList>
    </citation>
    <scope>NUCLEOTIDE SEQUENCE [LARGE SCALE GENOMIC DNA]</scope>
    <source>
        <strain evidence="7">SolTubOtavaFocal</strain>
        <tissue evidence="7">Leaves</tissue>
    </source>
</reference>
<sequence length="755" mass="83834">MAKLLSTPRLTSIRLRTVTSTLSKSSSSPIHSSPTVSPISLHSNPLFFSLYTTPLLTLRSVDNPSNNNRNFSVSAFDTKNDDISSSSKDETKDEPVAEINGDDTAKSSTKDDQYPTGEFEFEEYGAWKSLVVKFRMLFAFPWERIRKGSVLTMKLRGQISDQLQSRFSSGLSLPQICENLMKAAYDPRISGVYLHIEPLGCGWGKVEEIRRHILDFRKSGKFIVGYAPACGEKEYYIGCACQELYAPPSAYFALYGLTVQASFLGGVFEKVGIEPQVQRIGKYKSAGDQLMRKSISDENREMLTALLDNIYGNWLEKVALTKGKKKEDIEQFVNDGVYQIERLKEESWITDIKYDDEVMSMLKERLGILKDKTLPEVDYRKYSKVRRWTLGLTGYKDQIAVIRASGSISRTRGPFSSPSSGIIAEKLIEKIRSVRESKRFKAVVLRIDSPGGDALASDLMWREIRLLAESKPVIASMADVAASGGYYMAMAAQAIVAENLTLTGSIGVVTGKFNLGNLYEKIGFNKETISRGTYAELTAAEQRPFRPEEAELFAKSAQHAYTQFRDKAALSRSMTVDKMEEVAQGRVWTGKDALSRGLVDAVGGLSRAVAIAKQKANIPQDRQVSVVELSRPSASLPEVLSGIGSSLAGADRTLKELLNDVASSDGIQARMDGVMFEKLGGAAYTNPLKTFIQGSYILLRMQSSVCLRKDIGVKLPTHKAKTQDERFLGFKLLISTRIWSRRTIVASRLKLCAFR</sequence>
<dbReference type="InterPro" id="IPR029045">
    <property type="entry name" value="ClpP/crotonase-like_dom_sf"/>
</dbReference>
<feature type="compositionally biased region" description="Basic and acidic residues" evidence="5">
    <location>
        <begin position="80"/>
        <end position="95"/>
    </location>
</feature>
<evidence type="ECO:0000256" key="5">
    <source>
        <dbReference type="SAM" id="MobiDB-lite"/>
    </source>
</evidence>
<dbReference type="SUPFAM" id="SSF52096">
    <property type="entry name" value="ClpP/crotonase"/>
    <property type="match status" value="2"/>
</dbReference>
<keyword evidence="4" id="KW-0720">Serine protease</keyword>
<dbReference type="Proteomes" id="UP000826656">
    <property type="component" value="Unassembled WGS sequence"/>
</dbReference>
<dbReference type="InterPro" id="IPR002142">
    <property type="entry name" value="Peptidase_S49"/>
</dbReference>
<proteinExistence type="inferred from homology"/>
<accession>A0ABQ7VIH6</accession>
<dbReference type="InterPro" id="IPR004635">
    <property type="entry name" value="Pept_S49_SppA"/>
</dbReference>
<dbReference type="PANTHER" id="PTHR33209:SF1">
    <property type="entry name" value="PEPTIDASE S49 DOMAIN-CONTAINING PROTEIN"/>
    <property type="match status" value="1"/>
</dbReference>
<dbReference type="Pfam" id="PF01343">
    <property type="entry name" value="Peptidase_S49"/>
    <property type="match status" value="2"/>
</dbReference>
<feature type="domain" description="Peptidase S49" evidence="6">
    <location>
        <begin position="216"/>
        <end position="366"/>
    </location>
</feature>
<evidence type="ECO:0000313" key="7">
    <source>
        <dbReference type="EMBL" id="KAH0763875.1"/>
    </source>
</evidence>
<evidence type="ECO:0000256" key="3">
    <source>
        <dbReference type="ARBA" id="ARBA00022801"/>
    </source>
</evidence>
<evidence type="ECO:0000256" key="2">
    <source>
        <dbReference type="ARBA" id="ARBA00022670"/>
    </source>
</evidence>
<dbReference type="NCBIfam" id="TIGR00706">
    <property type="entry name" value="SppA_dom"/>
    <property type="match status" value="1"/>
</dbReference>
<keyword evidence="3" id="KW-0378">Hydrolase</keyword>
<dbReference type="Gene3D" id="6.20.330.10">
    <property type="match status" value="1"/>
</dbReference>
<name>A0ABQ7VIH6_SOLTU</name>
<gene>
    <name evidence="7" type="ORF">KY290_019948</name>
</gene>
<comment type="similarity">
    <text evidence="1">Belongs to the peptidase S49 family.</text>
</comment>
<evidence type="ECO:0000259" key="6">
    <source>
        <dbReference type="Pfam" id="PF01343"/>
    </source>
</evidence>
<dbReference type="Gene3D" id="3.90.226.10">
    <property type="entry name" value="2-enoyl-CoA Hydratase, Chain A, domain 1"/>
    <property type="match status" value="3"/>
</dbReference>
<dbReference type="PANTHER" id="PTHR33209">
    <property type="entry name" value="PROTEASE 4"/>
    <property type="match status" value="1"/>
</dbReference>
<keyword evidence="2" id="KW-0645">Protease</keyword>
<evidence type="ECO:0000313" key="8">
    <source>
        <dbReference type="Proteomes" id="UP000826656"/>
    </source>
</evidence>
<organism evidence="7 8">
    <name type="scientific">Solanum tuberosum</name>
    <name type="common">Potato</name>
    <dbReference type="NCBI Taxonomy" id="4113"/>
    <lineage>
        <taxon>Eukaryota</taxon>
        <taxon>Viridiplantae</taxon>
        <taxon>Streptophyta</taxon>
        <taxon>Embryophyta</taxon>
        <taxon>Tracheophyta</taxon>
        <taxon>Spermatophyta</taxon>
        <taxon>Magnoliopsida</taxon>
        <taxon>eudicotyledons</taxon>
        <taxon>Gunneridae</taxon>
        <taxon>Pentapetalae</taxon>
        <taxon>asterids</taxon>
        <taxon>lamiids</taxon>
        <taxon>Solanales</taxon>
        <taxon>Solanaceae</taxon>
        <taxon>Solanoideae</taxon>
        <taxon>Solaneae</taxon>
        <taxon>Solanum</taxon>
    </lineage>
</organism>
<dbReference type="EMBL" id="JAIVGD010000013">
    <property type="protein sequence ID" value="KAH0763875.1"/>
    <property type="molecule type" value="Genomic_DNA"/>
</dbReference>
<evidence type="ECO:0000256" key="1">
    <source>
        <dbReference type="ARBA" id="ARBA00008683"/>
    </source>
</evidence>
<evidence type="ECO:0000256" key="4">
    <source>
        <dbReference type="ARBA" id="ARBA00022825"/>
    </source>
</evidence>
<protein>
    <recommendedName>
        <fullName evidence="6">Peptidase S49 domain-containing protein</fullName>
    </recommendedName>
</protein>
<dbReference type="CDD" id="cd07023">
    <property type="entry name" value="S49_Sppa_N_C"/>
    <property type="match status" value="1"/>
</dbReference>
<keyword evidence="8" id="KW-1185">Reference proteome</keyword>
<dbReference type="InterPro" id="IPR047217">
    <property type="entry name" value="S49_SppA_67K_type_N"/>
</dbReference>
<comment type="caution">
    <text evidence="7">The sequence shown here is derived from an EMBL/GenBank/DDBJ whole genome shotgun (WGS) entry which is preliminary data.</text>
</comment>
<feature type="region of interest" description="Disordered" evidence="5">
    <location>
        <begin position="80"/>
        <end position="113"/>
    </location>
</feature>
<dbReference type="CDD" id="cd07018">
    <property type="entry name" value="S49_SppA_67K_type"/>
    <property type="match status" value="1"/>
</dbReference>
<feature type="domain" description="Peptidase S49" evidence="6">
    <location>
        <begin position="467"/>
        <end position="618"/>
    </location>
</feature>
<dbReference type="InterPro" id="IPR047272">
    <property type="entry name" value="S49_SppA_C"/>
</dbReference>
<feature type="compositionally biased region" description="Basic and acidic residues" evidence="5">
    <location>
        <begin position="103"/>
        <end position="113"/>
    </location>
</feature>